<dbReference type="Pfam" id="PF18883">
    <property type="entry name" value="AC_1"/>
    <property type="match status" value="1"/>
</dbReference>
<feature type="domain" description="DUF5979" evidence="3">
    <location>
        <begin position="504"/>
        <end position="599"/>
    </location>
</feature>
<sequence>MTGSRIEGIYVSGSASGASGEAVSQAVLNDSNITLVQSGAVADSSAIKIGKTRAIGSGKGLVVSSGALTIDMGATLGGSQPYMSPAIKMAVSGSQLLANGANSSAEINASRSALAIGIDDWGSNTDSTNIQALFAKATVKTQSTTAPLVLVDSGQQGVQILFDRASNLTAASNGYLIDIIKYRAATTASSVQFTLDNKSIATGLTNKAYATSTLDIDLNNASTWNLVEKSNGDKTASYTSVDMKAASTLNAFKPGAAAFVMNGPVTSDASTTNLVDGAPDDVLTMRPSYSGSNGAALAVDTCLAGSGAASDRLVVNGDTSGTTVLKVTPFADPACPGADTTTTGDGKGILVVQVTGNSNAVFTLDGGTVTQGSYAYKLAKVGNDWYLQSQAATGTVTVTKRVDAPADAPAFSGNIPFTLNCTTPSFSQAGTITVTGNLGSAAPITVASGSICSVTEGALPASPGGYHWGAATLPPAGAPMPSGGAQSLAIVNTLLKDGIKTGQLQVTKTVQVDADAPAYSGSIDFSVSCTNPVFNTNGSLAVSANQGVAAPITVQAGSACTVTETLPTAPTGMEWATPTYVQPGTIAEGQTATATITNKLNKKDPGTVAAVPVDSPLALGGLAALIGLAAFRRQRSERRTGK</sequence>
<organism evidence="4 5">
    <name type="scientific">Diaphorobacter aerolatus</name>
    <dbReference type="NCBI Taxonomy" id="1288495"/>
    <lineage>
        <taxon>Bacteria</taxon>
        <taxon>Pseudomonadati</taxon>
        <taxon>Pseudomonadota</taxon>
        <taxon>Betaproteobacteria</taxon>
        <taxon>Burkholderiales</taxon>
        <taxon>Comamonadaceae</taxon>
        <taxon>Diaphorobacter</taxon>
    </lineage>
</organism>
<keyword evidence="1" id="KW-1133">Transmembrane helix</keyword>
<dbReference type="Pfam" id="PF19407">
    <property type="entry name" value="DUF5979"/>
    <property type="match status" value="2"/>
</dbReference>
<accession>A0A7H0GP28</accession>
<evidence type="ECO:0000313" key="4">
    <source>
        <dbReference type="EMBL" id="QNP50044.1"/>
    </source>
</evidence>
<name>A0A7H0GP28_9BURK</name>
<dbReference type="RefSeq" id="WP_187725584.1">
    <property type="nucleotide sequence ID" value="NZ_CP060783.1"/>
</dbReference>
<gene>
    <name evidence="4" type="ORF">H9K75_09470</name>
</gene>
<dbReference type="InterPro" id="IPR012332">
    <property type="entry name" value="Autotransporter_pectin_lyase_C"/>
</dbReference>
<keyword evidence="1" id="KW-0472">Membrane</keyword>
<evidence type="ECO:0000313" key="5">
    <source>
        <dbReference type="Proteomes" id="UP000516028"/>
    </source>
</evidence>
<dbReference type="InterPro" id="IPR046022">
    <property type="entry name" value="DUF5979"/>
</dbReference>
<dbReference type="EMBL" id="CP060783">
    <property type="protein sequence ID" value="QNP50044.1"/>
    <property type="molecule type" value="Genomic_DNA"/>
</dbReference>
<dbReference type="Proteomes" id="UP000516028">
    <property type="component" value="Chromosome"/>
</dbReference>
<keyword evidence="5" id="KW-1185">Reference proteome</keyword>
<evidence type="ECO:0000259" key="2">
    <source>
        <dbReference type="Pfam" id="PF18883"/>
    </source>
</evidence>
<feature type="transmembrane region" description="Helical" evidence="1">
    <location>
        <begin position="609"/>
        <end position="631"/>
    </location>
</feature>
<evidence type="ECO:0000256" key="1">
    <source>
        <dbReference type="SAM" id="Phobius"/>
    </source>
</evidence>
<reference evidence="4 5" key="1">
    <citation type="submission" date="2020-08" db="EMBL/GenBank/DDBJ databases">
        <title>Genome sequence of Diaphorobacter aerolatus KACC 16536T.</title>
        <authorList>
            <person name="Hyun D.-W."/>
            <person name="Bae J.-W."/>
        </authorList>
    </citation>
    <scope>NUCLEOTIDE SEQUENCE [LARGE SCALE GENOMIC DNA]</scope>
    <source>
        <strain evidence="4 5">KACC 16536</strain>
    </source>
</reference>
<proteinExistence type="predicted"/>
<dbReference type="KEGG" id="daer:H9K75_09470"/>
<evidence type="ECO:0000259" key="3">
    <source>
        <dbReference type="Pfam" id="PF19407"/>
    </source>
</evidence>
<dbReference type="SUPFAM" id="SSF51126">
    <property type="entry name" value="Pectin lyase-like"/>
    <property type="match status" value="1"/>
</dbReference>
<dbReference type="Gene3D" id="2.160.20.20">
    <property type="match status" value="1"/>
</dbReference>
<feature type="domain" description="DUF5979" evidence="3">
    <location>
        <begin position="396"/>
        <end position="490"/>
    </location>
</feature>
<dbReference type="InterPro" id="IPR011050">
    <property type="entry name" value="Pectin_lyase_fold/virulence"/>
</dbReference>
<keyword evidence="1" id="KW-0812">Transmembrane</keyword>
<dbReference type="AlphaFoldDB" id="A0A7H0GP28"/>
<dbReference type="InterPro" id="IPR043990">
    <property type="entry name" value="AC_1"/>
</dbReference>
<protein>
    <submittedName>
        <fullName evidence="4">Uncharacterized protein</fullName>
    </submittedName>
</protein>
<feature type="domain" description="Autochaperone" evidence="2">
    <location>
        <begin position="278"/>
        <end position="378"/>
    </location>
</feature>